<dbReference type="Gene3D" id="2.160.20.80">
    <property type="entry name" value="E3 ubiquitin-protein ligase SopA"/>
    <property type="match status" value="1"/>
</dbReference>
<protein>
    <submittedName>
        <fullName evidence="2">Pentapeptide repeat protein</fullName>
    </submittedName>
</protein>
<sequence>MDYSIISKELSFPSKKELDHAVESLLKHCKNKTKFKAAPFIVAVGGNDNGDYTGESLKRSKFNQKRFQGSIFRNTAAAGSIFQSCTFDNCVIANANFQECFFPGAQIMNHEEDHAVTNTNFNQSLFDGDFLIDHVKFQHSVFQKTAFINGNISNTNFYSCTLEDTLFDNVNMNRIRFSDLNIDYAEFNDIHMDDVVLPFSQICFTYGLLSYLMTTNDSVYITSFCSSEGRIRKEEYLDLLDILIVYYTGTYDLFPLANIYLAQGEYQLAQTAILSGILSASNEGNFRLIKYFSKLINKYEVFDFHDRQKIYDYINTHISFPDLTKGDLFNYLSYKYEIETFLLDNNKSGIATAELSIFTNINHRETLKLGFLLTTLEKIIEFGSTEKEEHHITCRHNSNVEFLLKIQDVYEALKIIIPSVYSILLGSFILQEKVTKRKLDKIDLQYKKTQREYELEKAKIDLKRSQIALENEELELNKKKQLQELEKQKVQQEILRKDITKNDIQVTKVHHIIYGNIPSDAPPEIIQYSKFK</sequence>
<dbReference type="SUPFAM" id="SSF141571">
    <property type="entry name" value="Pentapeptide repeat-like"/>
    <property type="match status" value="1"/>
</dbReference>
<dbReference type="RefSeq" id="WP_109733136.1">
    <property type="nucleotide sequence ID" value="NZ_JBEPMR010000014.1"/>
</dbReference>
<keyword evidence="1" id="KW-0175">Coiled coil</keyword>
<dbReference type="AlphaFoldDB" id="A0A2Y9BK33"/>
<proteinExistence type="predicted"/>
<accession>A0A2Y9BK33</accession>
<evidence type="ECO:0000313" key="3">
    <source>
        <dbReference type="Proteomes" id="UP000245845"/>
    </source>
</evidence>
<dbReference type="EMBL" id="QGDL01000015">
    <property type="protein sequence ID" value="PWJ23146.1"/>
    <property type="molecule type" value="Genomic_DNA"/>
</dbReference>
<evidence type="ECO:0000313" key="2">
    <source>
        <dbReference type="EMBL" id="PWJ23146.1"/>
    </source>
</evidence>
<comment type="caution">
    <text evidence="2">The sequence shown here is derived from an EMBL/GenBank/DDBJ whole genome shotgun (WGS) entry which is preliminary data.</text>
</comment>
<dbReference type="Proteomes" id="UP000245845">
    <property type="component" value="Unassembled WGS sequence"/>
</dbReference>
<feature type="coiled-coil region" evidence="1">
    <location>
        <begin position="439"/>
        <end position="502"/>
    </location>
</feature>
<keyword evidence="3" id="KW-1185">Reference proteome</keyword>
<dbReference type="PANTHER" id="PTHR42999">
    <property type="entry name" value="ANTIBIOTIC RESISTANCE PROTEIN MCBG"/>
    <property type="match status" value="1"/>
</dbReference>
<organism evidence="2 3">
    <name type="scientific">Faecalicatena orotica</name>
    <dbReference type="NCBI Taxonomy" id="1544"/>
    <lineage>
        <taxon>Bacteria</taxon>
        <taxon>Bacillati</taxon>
        <taxon>Bacillota</taxon>
        <taxon>Clostridia</taxon>
        <taxon>Lachnospirales</taxon>
        <taxon>Lachnospiraceae</taxon>
        <taxon>Faecalicatena</taxon>
    </lineage>
</organism>
<gene>
    <name evidence="2" type="ORF">A8806_11580</name>
</gene>
<dbReference type="CDD" id="cd22249">
    <property type="entry name" value="UDM1_RNF168_RNF169-like"/>
    <property type="match status" value="1"/>
</dbReference>
<dbReference type="PANTHER" id="PTHR42999:SF1">
    <property type="entry name" value="PENTAPEPTIDE REPEAT-CONTAINING PROTEIN"/>
    <property type="match status" value="1"/>
</dbReference>
<name>A0A2Y9BK33_9FIRM</name>
<evidence type="ECO:0000256" key="1">
    <source>
        <dbReference type="SAM" id="Coils"/>
    </source>
</evidence>
<reference evidence="2 3" key="1">
    <citation type="submission" date="2018-05" db="EMBL/GenBank/DDBJ databases">
        <title>The Hungate 1000. A catalogue of reference genomes from the rumen microbiome.</title>
        <authorList>
            <person name="Kelly W."/>
        </authorList>
    </citation>
    <scope>NUCLEOTIDE SEQUENCE [LARGE SCALE GENOMIC DNA]</scope>
    <source>
        <strain evidence="2 3">NLAE-zl-C242</strain>
    </source>
</reference>
<dbReference type="OrthoDB" id="67652at2"/>
<dbReference type="InterPro" id="IPR052949">
    <property type="entry name" value="PA_immunity-related"/>
</dbReference>